<dbReference type="InterPro" id="IPR018060">
    <property type="entry name" value="HTH_AraC"/>
</dbReference>
<keyword evidence="4" id="KW-0489">Methyltransferase</keyword>
<dbReference type="Gene3D" id="1.10.10.60">
    <property type="entry name" value="Homeodomain-like"/>
    <property type="match status" value="2"/>
</dbReference>
<dbReference type="PANTHER" id="PTHR10815:SF14">
    <property type="entry name" value="BIFUNCTIONAL TRANSCRIPTIONAL ACTIVATOR_DNA REPAIR ENZYME ADA"/>
    <property type="match status" value="1"/>
</dbReference>
<feature type="domain" description="HTH araC/xylS-type" evidence="11">
    <location>
        <begin position="17"/>
        <end position="118"/>
    </location>
</feature>
<dbReference type="PANTHER" id="PTHR10815">
    <property type="entry name" value="METHYLATED-DNA--PROTEIN-CYSTEINE METHYLTRANSFERASE"/>
    <property type="match status" value="1"/>
</dbReference>
<dbReference type="InterPro" id="IPR036631">
    <property type="entry name" value="MGMT_N_sf"/>
</dbReference>
<dbReference type="STRING" id="1172194.WQQ_12460"/>
<name>I7ZGU4_9GAMM</name>
<keyword evidence="13" id="KW-1185">Reference proteome</keyword>
<evidence type="ECO:0000256" key="1">
    <source>
        <dbReference type="ARBA" id="ARBA00001286"/>
    </source>
</evidence>
<dbReference type="PROSITE" id="PS00374">
    <property type="entry name" value="MGMT"/>
    <property type="match status" value="1"/>
</dbReference>
<dbReference type="SUPFAM" id="SSF46689">
    <property type="entry name" value="Homeodomain-like"/>
    <property type="match status" value="1"/>
</dbReference>
<evidence type="ECO:0000256" key="7">
    <source>
        <dbReference type="ARBA" id="ARBA00023015"/>
    </source>
</evidence>
<dbReference type="AlphaFoldDB" id="I7ZGU4"/>
<dbReference type="InterPro" id="IPR009057">
    <property type="entry name" value="Homeodomain-like_sf"/>
</dbReference>
<keyword evidence="5" id="KW-0808">Transferase</keyword>
<dbReference type="CDD" id="cd06445">
    <property type="entry name" value="ATase"/>
    <property type="match status" value="1"/>
</dbReference>
<proteinExistence type="inferred from homology"/>
<evidence type="ECO:0000256" key="5">
    <source>
        <dbReference type="ARBA" id="ARBA00022679"/>
    </source>
</evidence>
<dbReference type="Gene3D" id="3.30.160.70">
    <property type="entry name" value="Methylated DNA-protein cysteine methyltransferase domain"/>
    <property type="match status" value="1"/>
</dbReference>
<evidence type="ECO:0000313" key="12">
    <source>
        <dbReference type="EMBL" id="EIT71109.1"/>
    </source>
</evidence>
<dbReference type="PATRIC" id="fig|1172194.4.peg.1197"/>
<protein>
    <recommendedName>
        <fullName evidence="3">methylated-DNA--[protein]-cysteine S-methyltransferase</fullName>
        <ecNumber evidence="3">2.1.1.63</ecNumber>
    </recommendedName>
</protein>
<dbReference type="GO" id="GO:0006281">
    <property type="term" value="P:DNA repair"/>
    <property type="evidence" value="ECO:0007669"/>
    <property type="project" value="UniProtKB-KW"/>
</dbReference>
<dbReference type="GO" id="GO:0032259">
    <property type="term" value="P:methylation"/>
    <property type="evidence" value="ECO:0007669"/>
    <property type="project" value="UniProtKB-KW"/>
</dbReference>
<dbReference type="InterPro" id="IPR036217">
    <property type="entry name" value="MethylDNA_cys_MeTrfase_DNAb"/>
</dbReference>
<dbReference type="SMART" id="SM00342">
    <property type="entry name" value="HTH_ARAC"/>
    <property type="match status" value="1"/>
</dbReference>
<dbReference type="Gene3D" id="1.10.10.10">
    <property type="entry name" value="Winged helix-like DNA-binding domain superfamily/Winged helix DNA-binding domain"/>
    <property type="match status" value="1"/>
</dbReference>
<evidence type="ECO:0000256" key="8">
    <source>
        <dbReference type="ARBA" id="ARBA00023163"/>
    </source>
</evidence>
<keyword evidence="6" id="KW-0227">DNA damage</keyword>
<comment type="catalytic activity">
    <reaction evidence="10">
        <text>a 6-O-methyl-2'-deoxyguanosine in DNA + L-cysteinyl-[protein] = S-methyl-L-cysteinyl-[protein] + a 2'-deoxyguanosine in DNA</text>
        <dbReference type="Rhea" id="RHEA:24000"/>
        <dbReference type="Rhea" id="RHEA-COMP:10131"/>
        <dbReference type="Rhea" id="RHEA-COMP:10132"/>
        <dbReference type="Rhea" id="RHEA-COMP:11367"/>
        <dbReference type="Rhea" id="RHEA-COMP:11368"/>
        <dbReference type="ChEBI" id="CHEBI:29950"/>
        <dbReference type="ChEBI" id="CHEBI:82612"/>
        <dbReference type="ChEBI" id="CHEBI:85445"/>
        <dbReference type="ChEBI" id="CHEBI:85448"/>
        <dbReference type="EC" id="2.1.1.63"/>
    </reaction>
</comment>
<dbReference type="Pfam" id="PF12833">
    <property type="entry name" value="HTH_18"/>
    <property type="match status" value="1"/>
</dbReference>
<dbReference type="SUPFAM" id="SSF46767">
    <property type="entry name" value="Methylated DNA-protein cysteine methyltransferase, C-terminal domain"/>
    <property type="match status" value="1"/>
</dbReference>
<dbReference type="GO" id="GO:0003908">
    <property type="term" value="F:methylated-DNA-[protein]-cysteine S-methyltransferase activity"/>
    <property type="evidence" value="ECO:0007669"/>
    <property type="project" value="UniProtKB-EC"/>
</dbReference>
<dbReference type="GO" id="GO:0043565">
    <property type="term" value="F:sequence-specific DNA binding"/>
    <property type="evidence" value="ECO:0007669"/>
    <property type="project" value="InterPro"/>
</dbReference>
<evidence type="ECO:0000259" key="11">
    <source>
        <dbReference type="PROSITE" id="PS01124"/>
    </source>
</evidence>
<comment type="similarity">
    <text evidence="2">Belongs to the MGMT family.</text>
</comment>
<accession>I7ZGU4</accession>
<reference evidence="12 13" key="1">
    <citation type="journal article" date="2012" name="J. Bacteriol.">
        <title>Genome Sequence of n-Alkane-Degrading Hydrocarboniphaga effusa Strain AP103T (ATCC BAA-332T).</title>
        <authorList>
            <person name="Chang H.K."/>
            <person name="Zylstra G.J."/>
            <person name="Chae J.C."/>
        </authorList>
    </citation>
    <scope>NUCLEOTIDE SEQUENCE [LARGE SCALE GENOMIC DNA]</scope>
    <source>
        <strain evidence="12 13">AP103</strain>
    </source>
</reference>
<dbReference type="InterPro" id="IPR008332">
    <property type="entry name" value="MethylG_MeTrfase_N"/>
</dbReference>
<dbReference type="Pfam" id="PF01035">
    <property type="entry name" value="DNA_binding_1"/>
    <property type="match status" value="1"/>
</dbReference>
<keyword evidence="9" id="KW-0234">DNA repair</keyword>
<organism evidence="12 13">
    <name type="scientific">Hydrocarboniphaga effusa AP103</name>
    <dbReference type="NCBI Taxonomy" id="1172194"/>
    <lineage>
        <taxon>Bacteria</taxon>
        <taxon>Pseudomonadati</taxon>
        <taxon>Pseudomonadota</taxon>
        <taxon>Gammaproteobacteria</taxon>
        <taxon>Nevskiales</taxon>
        <taxon>Nevskiaceae</taxon>
        <taxon>Hydrocarboniphaga</taxon>
    </lineage>
</organism>
<evidence type="ECO:0000256" key="4">
    <source>
        <dbReference type="ARBA" id="ARBA00022603"/>
    </source>
</evidence>
<dbReference type="Proteomes" id="UP000003704">
    <property type="component" value="Unassembled WGS sequence"/>
</dbReference>
<gene>
    <name evidence="12" type="ORF">WQQ_12460</name>
</gene>
<dbReference type="NCBIfam" id="TIGR00589">
    <property type="entry name" value="ogt"/>
    <property type="match status" value="1"/>
</dbReference>
<dbReference type="InterPro" id="IPR036388">
    <property type="entry name" value="WH-like_DNA-bd_sf"/>
</dbReference>
<evidence type="ECO:0000256" key="10">
    <source>
        <dbReference type="ARBA" id="ARBA00049348"/>
    </source>
</evidence>
<dbReference type="Pfam" id="PF02870">
    <property type="entry name" value="Methyltransf_1N"/>
    <property type="match status" value="1"/>
</dbReference>
<dbReference type="FunFam" id="1.10.10.10:FF:000214">
    <property type="entry name" value="Methylated-DNA--protein-cysteine methyltransferase"/>
    <property type="match status" value="1"/>
</dbReference>
<evidence type="ECO:0000256" key="6">
    <source>
        <dbReference type="ARBA" id="ARBA00022763"/>
    </source>
</evidence>
<dbReference type="InterPro" id="IPR014048">
    <property type="entry name" value="MethylDNA_cys_MeTrfase_DNA-bd"/>
</dbReference>
<comment type="caution">
    <text evidence="12">The sequence shown here is derived from an EMBL/GenBank/DDBJ whole genome shotgun (WGS) entry which is preliminary data.</text>
</comment>
<dbReference type="SUPFAM" id="SSF53155">
    <property type="entry name" value="Methylated DNA-protein cysteine methyltransferase domain"/>
    <property type="match status" value="1"/>
</dbReference>
<dbReference type="InterPro" id="IPR001497">
    <property type="entry name" value="MethylDNA_cys_MeTrfase_AS"/>
</dbReference>
<evidence type="ECO:0000313" key="13">
    <source>
        <dbReference type="Proteomes" id="UP000003704"/>
    </source>
</evidence>
<dbReference type="GO" id="GO:0003700">
    <property type="term" value="F:DNA-binding transcription factor activity"/>
    <property type="evidence" value="ECO:0007669"/>
    <property type="project" value="InterPro"/>
</dbReference>
<sequence>MTSTTSNTAAADLDRISALCRYIETHLDESLTLDHLAGQAGLSRFHLQRRFKAVTGVSPRQYIEALRLRRFKSGLRDEAAVSDAITDAIFDAGFGSASRLYERTAAHLGMTPGQYRAGGKGVSLSYAVEQTELGPLLMAASDRGLCFVQFGDSEAGLLEQLASEFPQASITPMPASSAAQFSAWMQALSAHLQGRAPATGLPLDLRGTAFQHRVWTYLLSIPPGELRSYSEVAEGIGNARAVRAVASACASNRVGVIVPCHRVIRGDGSLGGYRWGLDRKRALIDAERRMQPPGSDEVGGLAVTRSGR</sequence>
<evidence type="ECO:0000256" key="3">
    <source>
        <dbReference type="ARBA" id="ARBA00011918"/>
    </source>
</evidence>
<keyword evidence="8" id="KW-0804">Transcription</keyword>
<dbReference type="PROSITE" id="PS01124">
    <property type="entry name" value="HTH_ARAC_FAMILY_2"/>
    <property type="match status" value="1"/>
</dbReference>
<keyword evidence="7" id="KW-0805">Transcription regulation</keyword>
<dbReference type="EC" id="2.1.1.63" evidence="3"/>
<dbReference type="EMBL" id="AKGD01000001">
    <property type="protein sequence ID" value="EIT71109.1"/>
    <property type="molecule type" value="Genomic_DNA"/>
</dbReference>
<dbReference type="RefSeq" id="WP_007184200.1">
    <property type="nucleotide sequence ID" value="NZ_AKGD01000001.1"/>
</dbReference>
<evidence type="ECO:0000256" key="9">
    <source>
        <dbReference type="ARBA" id="ARBA00023204"/>
    </source>
</evidence>
<evidence type="ECO:0000256" key="2">
    <source>
        <dbReference type="ARBA" id="ARBA00008711"/>
    </source>
</evidence>
<comment type="catalytic activity">
    <reaction evidence="1">
        <text>a 4-O-methyl-thymidine in DNA + L-cysteinyl-[protein] = a thymidine in DNA + S-methyl-L-cysteinyl-[protein]</text>
        <dbReference type="Rhea" id="RHEA:53428"/>
        <dbReference type="Rhea" id="RHEA-COMP:10131"/>
        <dbReference type="Rhea" id="RHEA-COMP:10132"/>
        <dbReference type="Rhea" id="RHEA-COMP:13555"/>
        <dbReference type="Rhea" id="RHEA-COMP:13556"/>
        <dbReference type="ChEBI" id="CHEBI:29950"/>
        <dbReference type="ChEBI" id="CHEBI:82612"/>
        <dbReference type="ChEBI" id="CHEBI:137386"/>
        <dbReference type="ChEBI" id="CHEBI:137387"/>
        <dbReference type="EC" id="2.1.1.63"/>
    </reaction>
</comment>